<feature type="domain" description="GST N-terminal" evidence="1">
    <location>
        <begin position="36"/>
        <end position="120"/>
    </location>
</feature>
<dbReference type="AlphaFoldDB" id="A0A250X0U7"/>
<dbReference type="OrthoDB" id="418495at2759"/>
<proteinExistence type="predicted"/>
<dbReference type="InterPro" id="IPR004045">
    <property type="entry name" value="Glutathione_S-Trfase_N"/>
</dbReference>
<evidence type="ECO:0000313" key="3">
    <source>
        <dbReference type="Proteomes" id="UP000232323"/>
    </source>
</evidence>
<sequence>MIQQDMTSHYVRYQTLIWPSVMKTTHDMRPSYKTIDMSTLYTYILAFNPQKVTLALEEKSLLGSTKVSTADVFSGQSLRPWFMKINANSTVPVLITEDKKVLNQTLDILRHIDALGDMPLGGDKVDRALANEFWETLHAWDGNLFAGANIKPAERGILESLSVYRTKVAEAEKKRAEVSGDKELVAAYDAKIAEMASTRALTKDADSVAENKKALGALLDRAEGLLEKNSYLAGPAYSMADVLMTTILFRIGMVGQTKEWLQPRPKVRYEPGPKIVGSRLQSRPKLSQYYNDKIKTRPSYRKVFGPPSNKLTAASMILPCLLRAKVAGITEIVLN</sequence>
<dbReference type="PANTHER" id="PTHR45374:SF2">
    <property type="entry name" value="TCHQD CLASS GLUTATHIONE S-TRANSFERASE"/>
    <property type="match status" value="1"/>
</dbReference>
<dbReference type="Pfam" id="PF00043">
    <property type="entry name" value="GST_C"/>
    <property type="match status" value="1"/>
</dbReference>
<dbReference type="InterPro" id="IPR004046">
    <property type="entry name" value="GST_C"/>
</dbReference>
<dbReference type="EMBL" id="BEGY01000019">
    <property type="protein sequence ID" value="GAX76724.1"/>
    <property type="molecule type" value="Genomic_DNA"/>
</dbReference>
<reference evidence="2 3" key="1">
    <citation type="submission" date="2017-08" db="EMBL/GenBank/DDBJ databases">
        <title>Acidophilic green algal genome provides insights into adaptation to an acidic environment.</title>
        <authorList>
            <person name="Hirooka S."/>
            <person name="Hirose Y."/>
            <person name="Kanesaki Y."/>
            <person name="Higuchi S."/>
            <person name="Fujiwara T."/>
            <person name="Onuma R."/>
            <person name="Era A."/>
            <person name="Ohbayashi R."/>
            <person name="Uzuka A."/>
            <person name="Nozaki H."/>
            <person name="Yoshikawa H."/>
            <person name="Miyagishima S.Y."/>
        </authorList>
    </citation>
    <scope>NUCLEOTIDE SEQUENCE [LARGE SCALE GENOMIC DNA]</scope>
    <source>
        <strain evidence="2 3">NIES-2499</strain>
    </source>
</reference>
<dbReference type="PROSITE" id="PS50404">
    <property type="entry name" value="GST_NTER"/>
    <property type="match status" value="1"/>
</dbReference>
<evidence type="ECO:0000313" key="2">
    <source>
        <dbReference type="EMBL" id="GAX76724.1"/>
    </source>
</evidence>
<dbReference type="PANTHER" id="PTHR45374">
    <property type="entry name" value="GLUTATHIONE S-TRANSFERASE TCHQD"/>
    <property type="match status" value="1"/>
</dbReference>
<name>A0A250X0U7_9CHLO</name>
<dbReference type="Proteomes" id="UP000232323">
    <property type="component" value="Unassembled WGS sequence"/>
</dbReference>
<gene>
    <name evidence="2" type="ORF">CEUSTIGMA_g4171.t1</name>
</gene>
<dbReference type="InterPro" id="IPR036249">
    <property type="entry name" value="Thioredoxin-like_sf"/>
</dbReference>
<accession>A0A250X0U7</accession>
<organism evidence="2 3">
    <name type="scientific">Chlamydomonas eustigma</name>
    <dbReference type="NCBI Taxonomy" id="1157962"/>
    <lineage>
        <taxon>Eukaryota</taxon>
        <taxon>Viridiplantae</taxon>
        <taxon>Chlorophyta</taxon>
        <taxon>core chlorophytes</taxon>
        <taxon>Chlorophyceae</taxon>
        <taxon>CS clade</taxon>
        <taxon>Chlamydomonadales</taxon>
        <taxon>Chlamydomonadaceae</taxon>
        <taxon>Chlamydomonas</taxon>
    </lineage>
</organism>
<dbReference type="SUPFAM" id="SSF52833">
    <property type="entry name" value="Thioredoxin-like"/>
    <property type="match status" value="1"/>
</dbReference>
<keyword evidence="3" id="KW-1185">Reference proteome</keyword>
<dbReference type="InterPro" id="IPR036282">
    <property type="entry name" value="Glutathione-S-Trfase_C_sf"/>
</dbReference>
<evidence type="ECO:0000259" key="1">
    <source>
        <dbReference type="PROSITE" id="PS50404"/>
    </source>
</evidence>
<comment type="caution">
    <text evidence="2">The sequence shown here is derived from an EMBL/GenBank/DDBJ whole genome shotgun (WGS) entry which is preliminary data.</text>
</comment>
<dbReference type="CDD" id="cd00299">
    <property type="entry name" value="GST_C_family"/>
    <property type="match status" value="1"/>
</dbReference>
<dbReference type="Gene3D" id="3.40.30.10">
    <property type="entry name" value="Glutaredoxin"/>
    <property type="match status" value="1"/>
</dbReference>
<dbReference type="Pfam" id="PF13409">
    <property type="entry name" value="GST_N_2"/>
    <property type="match status" value="1"/>
</dbReference>
<protein>
    <recommendedName>
        <fullName evidence="1">GST N-terminal domain-containing protein</fullName>
    </recommendedName>
</protein>
<dbReference type="Gene3D" id="1.20.1050.10">
    <property type="match status" value="1"/>
</dbReference>
<dbReference type="SUPFAM" id="SSF47616">
    <property type="entry name" value="GST C-terminal domain-like"/>
    <property type="match status" value="1"/>
</dbReference>
<dbReference type="STRING" id="1157962.A0A250X0U7"/>
<dbReference type="InterPro" id="IPR044617">
    <property type="entry name" value="TCHQD"/>
</dbReference>
<dbReference type="GO" id="GO:0004364">
    <property type="term" value="F:glutathione transferase activity"/>
    <property type="evidence" value="ECO:0007669"/>
    <property type="project" value="InterPro"/>
</dbReference>